<protein>
    <submittedName>
        <fullName evidence="1">Uncharacterized protein</fullName>
    </submittedName>
</protein>
<proteinExistence type="predicted"/>
<name>A0AAN9QHW3_PHACN</name>
<gene>
    <name evidence="1" type="ORF">VNO80_28214</name>
</gene>
<keyword evidence="2" id="KW-1185">Reference proteome</keyword>
<evidence type="ECO:0000313" key="1">
    <source>
        <dbReference type="EMBL" id="KAK7336019.1"/>
    </source>
</evidence>
<dbReference type="EMBL" id="JAYMYR010000010">
    <property type="protein sequence ID" value="KAK7336019.1"/>
    <property type="molecule type" value="Genomic_DNA"/>
</dbReference>
<organism evidence="1 2">
    <name type="scientific">Phaseolus coccineus</name>
    <name type="common">Scarlet runner bean</name>
    <name type="synonym">Phaseolus multiflorus</name>
    <dbReference type="NCBI Taxonomy" id="3886"/>
    <lineage>
        <taxon>Eukaryota</taxon>
        <taxon>Viridiplantae</taxon>
        <taxon>Streptophyta</taxon>
        <taxon>Embryophyta</taxon>
        <taxon>Tracheophyta</taxon>
        <taxon>Spermatophyta</taxon>
        <taxon>Magnoliopsida</taxon>
        <taxon>eudicotyledons</taxon>
        <taxon>Gunneridae</taxon>
        <taxon>Pentapetalae</taxon>
        <taxon>rosids</taxon>
        <taxon>fabids</taxon>
        <taxon>Fabales</taxon>
        <taxon>Fabaceae</taxon>
        <taxon>Papilionoideae</taxon>
        <taxon>50 kb inversion clade</taxon>
        <taxon>NPAAA clade</taxon>
        <taxon>indigoferoid/millettioid clade</taxon>
        <taxon>Phaseoleae</taxon>
        <taxon>Phaseolus</taxon>
    </lineage>
</organism>
<reference evidence="1 2" key="1">
    <citation type="submission" date="2024-01" db="EMBL/GenBank/DDBJ databases">
        <title>The genomes of 5 underutilized Papilionoideae crops provide insights into root nodulation and disease resistanc.</title>
        <authorList>
            <person name="Jiang F."/>
        </authorList>
    </citation>
    <scope>NUCLEOTIDE SEQUENCE [LARGE SCALE GENOMIC DNA]</scope>
    <source>
        <strain evidence="1">JINMINGXINNONG_FW02</strain>
        <tissue evidence="1">Leaves</tissue>
    </source>
</reference>
<dbReference type="Proteomes" id="UP001374584">
    <property type="component" value="Unassembled WGS sequence"/>
</dbReference>
<accession>A0AAN9QHW3</accession>
<sequence length="75" mass="8612">MIFCGVLILIKPHSPLLSHHHTNLKEITSFLFERDTRVLRRPPPSSTLYDILFILVLHPSFSSGLFPQSGRRTQT</sequence>
<dbReference type="AlphaFoldDB" id="A0AAN9QHW3"/>
<evidence type="ECO:0000313" key="2">
    <source>
        <dbReference type="Proteomes" id="UP001374584"/>
    </source>
</evidence>
<comment type="caution">
    <text evidence="1">The sequence shown here is derived from an EMBL/GenBank/DDBJ whole genome shotgun (WGS) entry which is preliminary data.</text>
</comment>